<dbReference type="Proteomes" id="UP000016183">
    <property type="component" value="Unassembled WGS sequence"/>
</dbReference>
<evidence type="ECO:0000313" key="2">
    <source>
        <dbReference type="Proteomes" id="UP000016183"/>
    </source>
</evidence>
<reference evidence="1 2" key="1">
    <citation type="submission" date="2012-01" db="EMBL/GenBank/DDBJ databases">
        <title>The Genome Sequence of Treponema denticola SP33.</title>
        <authorList>
            <consortium name="The Broad Institute Genome Sequencing Platform"/>
            <person name="Earl A."/>
            <person name="Ward D."/>
            <person name="Feldgarden M."/>
            <person name="Gevers D."/>
            <person name="Blanton J.M."/>
            <person name="Fenno C.J."/>
            <person name="Baranova O.V."/>
            <person name="Mathney J."/>
            <person name="Dewhirst F.E."/>
            <person name="Izard J."/>
            <person name="Young S.K."/>
            <person name="Zeng Q."/>
            <person name="Gargeya S."/>
            <person name="Fitzgerald M."/>
            <person name="Haas B."/>
            <person name="Abouelleil A."/>
            <person name="Alvarado L."/>
            <person name="Arachchi H.M."/>
            <person name="Berlin A."/>
            <person name="Chapman S.B."/>
            <person name="Gearin G."/>
            <person name="Goldberg J."/>
            <person name="Griggs A."/>
            <person name="Gujja S."/>
            <person name="Hansen M."/>
            <person name="Heiman D."/>
            <person name="Howarth C."/>
            <person name="Larimer J."/>
            <person name="Lui A."/>
            <person name="MacDonald P.J.P."/>
            <person name="McCowen C."/>
            <person name="Montmayeur A."/>
            <person name="Murphy C."/>
            <person name="Neiman D."/>
            <person name="Pearson M."/>
            <person name="Priest M."/>
            <person name="Roberts A."/>
            <person name="Saif S."/>
            <person name="Shea T."/>
            <person name="Sisk P."/>
            <person name="Stolte C."/>
            <person name="Sykes S."/>
            <person name="Wortman J."/>
            <person name="Nusbaum C."/>
            <person name="Birren B."/>
        </authorList>
    </citation>
    <scope>NUCLEOTIDE SEQUENCE [LARGE SCALE GENOMIC DNA]</scope>
    <source>
        <strain evidence="1 2">SP33</strain>
    </source>
</reference>
<organism evidence="1 2">
    <name type="scientific">Treponema denticola SP33</name>
    <dbReference type="NCBI Taxonomy" id="999437"/>
    <lineage>
        <taxon>Bacteria</taxon>
        <taxon>Pseudomonadati</taxon>
        <taxon>Spirochaetota</taxon>
        <taxon>Spirochaetia</taxon>
        <taxon>Spirochaetales</taxon>
        <taxon>Treponemataceae</taxon>
        <taxon>Treponema</taxon>
    </lineage>
</organism>
<protein>
    <submittedName>
        <fullName evidence="1">Uncharacterized protein</fullName>
    </submittedName>
</protein>
<dbReference type="AlphaFoldDB" id="M2BKU7"/>
<dbReference type="EMBL" id="AGDZ01000018">
    <property type="protein sequence ID" value="EMB25667.1"/>
    <property type="molecule type" value="Genomic_DNA"/>
</dbReference>
<comment type="caution">
    <text evidence="1">The sequence shown here is derived from an EMBL/GenBank/DDBJ whole genome shotgun (WGS) entry which is preliminary data.</text>
</comment>
<sequence length="103" mass="12527">MDNNCCACLFYFTHGYCLLYLSRYFFTFIEYDNRGHNYLYYTDEARSYGKKLSEDFTSFKKSLQVEITPEIRAEYFKKHLDKKQFFEVDKGLMEKIVSFYDES</sequence>
<dbReference type="HOGENOM" id="CLU_2262573_0_0_12"/>
<dbReference type="PATRIC" id="fig|999437.3.peg.810"/>
<evidence type="ECO:0000313" key="1">
    <source>
        <dbReference type="EMBL" id="EMB25667.1"/>
    </source>
</evidence>
<name>M2BKU7_TREDN</name>
<gene>
    <name evidence="1" type="ORF">HMPREF9733_00799</name>
</gene>
<accession>M2BKU7</accession>
<proteinExistence type="predicted"/>